<reference evidence="3 4" key="1">
    <citation type="submission" date="2015-10" db="EMBL/GenBank/DDBJ databases">
        <title>Metagenome-Assembled Genomes uncover a global brackish microbiome.</title>
        <authorList>
            <person name="Hugerth L.W."/>
            <person name="Larsson J."/>
            <person name="Alneberg J."/>
            <person name="Lindh M.V."/>
            <person name="Legrand C."/>
            <person name="Pinhassi J."/>
            <person name="Andersson A.F."/>
        </authorList>
    </citation>
    <scope>NUCLEOTIDE SEQUENCE [LARGE SCALE GENOMIC DNA]</scope>
    <source>
        <strain evidence="3">BACL6 MAG-120924-bin43</strain>
    </source>
</reference>
<dbReference type="Proteomes" id="UP000051017">
    <property type="component" value="Unassembled WGS sequence"/>
</dbReference>
<dbReference type="GO" id="GO:0016758">
    <property type="term" value="F:hexosyltransferase activity"/>
    <property type="evidence" value="ECO:0007669"/>
    <property type="project" value="UniProtKB-ARBA"/>
</dbReference>
<keyword evidence="1" id="KW-0472">Membrane</keyword>
<dbReference type="SUPFAM" id="SSF53448">
    <property type="entry name" value="Nucleotide-diphospho-sugar transferases"/>
    <property type="match status" value="1"/>
</dbReference>
<protein>
    <recommendedName>
        <fullName evidence="2">Glycosyltransferase 2-like domain-containing protein</fullName>
    </recommendedName>
</protein>
<dbReference type="InterPro" id="IPR029044">
    <property type="entry name" value="Nucleotide-diphossugar_trans"/>
</dbReference>
<proteinExistence type="predicted"/>
<evidence type="ECO:0000256" key="1">
    <source>
        <dbReference type="SAM" id="Phobius"/>
    </source>
</evidence>
<accession>A0A0R2QEB5</accession>
<comment type="caution">
    <text evidence="3">The sequence shown here is derived from an EMBL/GenBank/DDBJ whole genome shotgun (WGS) entry which is preliminary data.</text>
</comment>
<keyword evidence="1" id="KW-1133">Transmembrane helix</keyword>
<feature type="domain" description="Glycosyltransferase 2-like" evidence="2">
    <location>
        <begin position="5"/>
        <end position="161"/>
    </location>
</feature>
<evidence type="ECO:0000259" key="2">
    <source>
        <dbReference type="Pfam" id="PF00535"/>
    </source>
</evidence>
<dbReference type="EMBL" id="LIBJ01000301">
    <property type="protein sequence ID" value="KRO46387.1"/>
    <property type="molecule type" value="Genomic_DNA"/>
</dbReference>
<dbReference type="PANTHER" id="PTHR22916">
    <property type="entry name" value="GLYCOSYLTRANSFERASE"/>
    <property type="match status" value="1"/>
</dbReference>
<dbReference type="CDD" id="cd00761">
    <property type="entry name" value="Glyco_tranf_GTA_type"/>
    <property type="match status" value="1"/>
</dbReference>
<gene>
    <name evidence="3" type="ORF">ABR75_06950</name>
</gene>
<sequence length="265" mass="29374">MTSVSVIIPAYNSANTIIRALQSVAAQTLAPLEIIVVDDASTDTTHDLVTTFASSSSIPVRVVTQTINSGPSAARNAGWDRAIGDYIAFLDADDQWHPRKIELQYPIMQTQPEVTMSCHGHHFSSSTTWTDIPNNDTKATPVSFRKFLIRNRCATPTVMLKRLITERFDSRKRFAEDYLLWMQITASHGPALRLEAQLAHCSNPGYGGSGQSGQLLKMELSEIGGFVTLRKSKAIGFGTLGTVVIWSWIKFGIRLFDSKVMKIRR</sequence>
<dbReference type="AlphaFoldDB" id="A0A0R2QEB5"/>
<organism evidence="3 4">
    <name type="scientific">Acidimicrobiia bacterium BACL6 MAG-120924-bin43</name>
    <dbReference type="NCBI Taxonomy" id="1655583"/>
    <lineage>
        <taxon>Bacteria</taxon>
        <taxon>Bacillati</taxon>
        <taxon>Actinomycetota</taxon>
        <taxon>Acidimicrobiia</taxon>
        <taxon>acIV cluster</taxon>
    </lineage>
</organism>
<dbReference type="InterPro" id="IPR001173">
    <property type="entry name" value="Glyco_trans_2-like"/>
</dbReference>
<evidence type="ECO:0000313" key="3">
    <source>
        <dbReference type="EMBL" id="KRO46387.1"/>
    </source>
</evidence>
<name>A0A0R2QEB5_9ACTN</name>
<dbReference type="Gene3D" id="3.90.550.10">
    <property type="entry name" value="Spore Coat Polysaccharide Biosynthesis Protein SpsA, Chain A"/>
    <property type="match status" value="1"/>
</dbReference>
<keyword evidence="1" id="KW-0812">Transmembrane</keyword>
<evidence type="ECO:0000313" key="4">
    <source>
        <dbReference type="Proteomes" id="UP000051017"/>
    </source>
</evidence>
<feature type="transmembrane region" description="Helical" evidence="1">
    <location>
        <begin position="234"/>
        <end position="256"/>
    </location>
</feature>
<dbReference type="Pfam" id="PF00535">
    <property type="entry name" value="Glycos_transf_2"/>
    <property type="match status" value="1"/>
</dbReference>
<dbReference type="PANTHER" id="PTHR22916:SF3">
    <property type="entry name" value="UDP-GLCNAC:BETAGAL BETA-1,3-N-ACETYLGLUCOSAMINYLTRANSFERASE-LIKE PROTEIN 1"/>
    <property type="match status" value="1"/>
</dbReference>